<reference evidence="3 4" key="1">
    <citation type="journal article" date="2001" name="Proc. Natl. Acad. Sci. U.S.A.">
        <title>Complete genome sequence of Caulobacter crescentus.</title>
        <authorList>
            <person name="Nierman W.C."/>
            <person name="Feldblyum T.V."/>
            <person name="Laub M.T."/>
            <person name="Paulsen I.T."/>
            <person name="Nelson K.E."/>
            <person name="Eisen J.A."/>
            <person name="Heidelberg J.F."/>
            <person name="Alley M.R."/>
            <person name="Ohta N."/>
            <person name="Maddock J.R."/>
            <person name="Potocka I."/>
            <person name="Nelson W.C."/>
            <person name="Newton A."/>
            <person name="Stephens C."/>
            <person name="Phadke N.D."/>
            <person name="Ely B."/>
            <person name="DeBoy R.T."/>
            <person name="Dodson R.J."/>
            <person name="Durkin A.S."/>
            <person name="Gwinn M.L."/>
            <person name="Haft D.H."/>
            <person name="Kolonay J.F."/>
            <person name="Smit J."/>
            <person name="Craven M.B."/>
            <person name="Khouri H."/>
            <person name="Shetty J."/>
            <person name="Berry K."/>
            <person name="Utterback T."/>
            <person name="Tran K."/>
            <person name="Wolf A."/>
            <person name="Vamathevan J."/>
            <person name="Ermolaeva M."/>
            <person name="White O."/>
            <person name="Salzberg S.L."/>
            <person name="Venter J.C."/>
            <person name="Shapiro L."/>
            <person name="Fraser C.M."/>
        </authorList>
    </citation>
    <scope>NUCLEOTIDE SEQUENCE [LARGE SCALE GENOMIC DNA]</scope>
    <source>
        <strain evidence="4">ATCC 19089 / CB15</strain>
    </source>
</reference>
<sequence length="561" mass="58923">MAAAPASDVCGGGSKKNCSGRRMSDAAPPVSSPPPRQKGLLGVVERLGNLLPEPVMIFVWLILGLMVLSAIGQALGWSASITYAGDEAPQFGELENGVLTYAASSLFSEANLARLFTEMPKTLTSFAPLGLVLVVILGAAVAERSGLFSALIRASLREAPKRILTPLVVIIGMVSHHASDAAYVVFIPLAGLLYAAVGRHPLAGIAAGFAAVSGGFAGNLTPGQFDVVLFGFTQEAARIIDPTWTMNPLGNWWYILAIVVVFTPIAWFLTDKVVEPRLGPWGGQADDALKAELAKSAVTADEKRGLKFAGLAALAIVALFAALSLIPGFTPLIDETKTGPAQLTPFYGALIAGFMMLFLAGGVAYGVGVGTVKTEGDVVNMMADGVRSVAPYIVFAFFAAHFVAMFNWSRLGPIAAIHGAETLKAMNLPAPLLLVSVLGFSSVLDLFIGSASAKWSALAPVVVPMFMLLGISPEMTTAAYRMGDSFTNLMTPLMSYFPLVLAMTRRWDPSMGVGSLLALMLPYALAFMVAGVAMTLAWVAFDWPLGPAAQVHYTPPGGLLK</sequence>
<feature type="transmembrane region" description="Helical" evidence="2">
    <location>
        <begin position="485"/>
        <end position="504"/>
    </location>
</feature>
<feature type="transmembrane region" description="Helical" evidence="2">
    <location>
        <begin position="252"/>
        <end position="270"/>
    </location>
</feature>
<evidence type="ECO:0000256" key="2">
    <source>
        <dbReference type="SAM" id="Phobius"/>
    </source>
</evidence>
<feature type="transmembrane region" description="Helical" evidence="2">
    <location>
        <begin position="455"/>
        <end position="473"/>
    </location>
</feature>
<organism evidence="3 4">
    <name type="scientific">Caulobacter vibrioides (strain ATCC 19089 / CIP 103742 / CB 15)</name>
    <name type="common">Caulobacter crescentus</name>
    <dbReference type="NCBI Taxonomy" id="190650"/>
    <lineage>
        <taxon>Bacteria</taxon>
        <taxon>Pseudomonadati</taxon>
        <taxon>Pseudomonadota</taxon>
        <taxon>Alphaproteobacteria</taxon>
        <taxon>Caulobacterales</taxon>
        <taxon>Caulobacteraceae</taxon>
        <taxon>Caulobacter</taxon>
    </lineage>
</organism>
<evidence type="ECO:0000313" key="4">
    <source>
        <dbReference type="Proteomes" id="UP000001816"/>
    </source>
</evidence>
<dbReference type="GO" id="GO:0015558">
    <property type="term" value="F:secondary active p-aminobenzoyl-glutamate transmembrane transporter activity"/>
    <property type="evidence" value="ECO:0007669"/>
    <property type="project" value="InterPro"/>
</dbReference>
<dbReference type="InterPro" id="IPR004697">
    <property type="entry name" value="AbgT"/>
</dbReference>
<dbReference type="HOGENOM" id="CLU_040132_0_0_5"/>
<dbReference type="AlphaFoldDB" id="Q9AA61"/>
<feature type="transmembrane region" description="Helical" evidence="2">
    <location>
        <begin position="123"/>
        <end position="142"/>
    </location>
</feature>
<dbReference type="BioCyc" id="CAULO:CC0745-MONOMER"/>
<dbReference type="PANTHER" id="PTHR30282">
    <property type="entry name" value="P-AMINOBENZOYL GLUTAMATE TRANSPORTER"/>
    <property type="match status" value="1"/>
</dbReference>
<name>Q9AA61_CAUVC</name>
<dbReference type="eggNOG" id="COG2978">
    <property type="taxonomic scope" value="Bacteria"/>
</dbReference>
<dbReference type="GO" id="GO:1902604">
    <property type="term" value="P:p-aminobenzoyl-glutamate transmembrane transport"/>
    <property type="evidence" value="ECO:0007669"/>
    <property type="project" value="InterPro"/>
</dbReference>
<dbReference type="Pfam" id="PF03806">
    <property type="entry name" value="ABG_transport"/>
    <property type="match status" value="1"/>
</dbReference>
<feature type="transmembrane region" description="Helical" evidence="2">
    <location>
        <begin position="428"/>
        <end position="448"/>
    </location>
</feature>
<dbReference type="PIR" id="F87341">
    <property type="entry name" value="F87341"/>
</dbReference>
<accession>Q9AA61</accession>
<dbReference type="PATRIC" id="fig|190650.5.peg.755"/>
<proteinExistence type="predicted"/>
<evidence type="ECO:0000256" key="1">
    <source>
        <dbReference type="SAM" id="MobiDB-lite"/>
    </source>
</evidence>
<dbReference type="KEGG" id="ccr:CC_0745"/>
<evidence type="ECO:0000313" key="3">
    <source>
        <dbReference type="EMBL" id="AAK22730.1"/>
    </source>
</evidence>
<dbReference type="Proteomes" id="UP000001816">
    <property type="component" value="Chromosome"/>
</dbReference>
<keyword evidence="4" id="KW-1185">Reference proteome</keyword>
<keyword evidence="2" id="KW-0472">Membrane</keyword>
<feature type="region of interest" description="Disordered" evidence="1">
    <location>
        <begin position="1"/>
        <end position="35"/>
    </location>
</feature>
<feature type="transmembrane region" description="Helical" evidence="2">
    <location>
        <begin position="308"/>
        <end position="326"/>
    </location>
</feature>
<gene>
    <name evidence="3" type="ordered locus">CC_0745</name>
</gene>
<dbReference type="SMR" id="Q9AA61"/>
<feature type="transmembrane region" description="Helical" evidence="2">
    <location>
        <begin position="389"/>
        <end position="408"/>
    </location>
</feature>
<dbReference type="EnsemblBacteria" id="AAK22730">
    <property type="protein sequence ID" value="AAK22730"/>
    <property type="gene ID" value="CC_0745"/>
</dbReference>
<dbReference type="STRING" id="190650.CC_0745"/>
<dbReference type="EMBL" id="AE005673">
    <property type="protein sequence ID" value="AAK22730.1"/>
    <property type="molecule type" value="Genomic_DNA"/>
</dbReference>
<feature type="transmembrane region" description="Helical" evidence="2">
    <location>
        <begin position="55"/>
        <end position="75"/>
    </location>
</feature>
<feature type="transmembrane region" description="Helical" evidence="2">
    <location>
        <begin position="516"/>
        <end position="541"/>
    </location>
</feature>
<keyword evidence="2" id="KW-1133">Transmembrane helix</keyword>
<keyword evidence="2 3" id="KW-0812">Transmembrane</keyword>
<protein>
    <submittedName>
        <fullName evidence="3">Sodium:sulfate symporter transmembrane domain protein</fullName>
    </submittedName>
</protein>
<dbReference type="PANTHER" id="PTHR30282:SF0">
    <property type="entry name" value="P-AMINOBENZOYL-GLUTAMATE TRANSPORT PROTEIN"/>
    <property type="match status" value="1"/>
</dbReference>
<feature type="transmembrane region" description="Helical" evidence="2">
    <location>
        <begin position="346"/>
        <end position="368"/>
    </location>
</feature>